<comment type="similarity">
    <text evidence="1 6">Belongs to the universal ribosomal protein uS17 family.</text>
</comment>
<dbReference type="CDD" id="cd00364">
    <property type="entry name" value="Ribosomal_uS17"/>
    <property type="match status" value="1"/>
</dbReference>
<evidence type="ECO:0000256" key="1">
    <source>
        <dbReference type="ARBA" id="ARBA00010254"/>
    </source>
</evidence>
<dbReference type="HAMAP" id="MF_01345_B">
    <property type="entry name" value="Ribosomal_uS17_B"/>
    <property type="match status" value="1"/>
</dbReference>
<dbReference type="InterPro" id="IPR000266">
    <property type="entry name" value="Ribosomal_uS17"/>
</dbReference>
<evidence type="ECO:0000256" key="6">
    <source>
        <dbReference type="HAMAP-Rule" id="MF_01345"/>
    </source>
</evidence>
<accession>A0A418R9Q8</accession>
<dbReference type="GO" id="GO:0022627">
    <property type="term" value="C:cytosolic small ribosomal subunit"/>
    <property type="evidence" value="ECO:0007669"/>
    <property type="project" value="UniProtKB-UniRule"/>
</dbReference>
<evidence type="ECO:0000256" key="5">
    <source>
        <dbReference type="ARBA" id="ARBA00023274"/>
    </source>
</evidence>
<dbReference type="GO" id="GO:0019843">
    <property type="term" value="F:rRNA binding"/>
    <property type="evidence" value="ECO:0007669"/>
    <property type="project" value="UniProtKB-UniRule"/>
</dbReference>
<dbReference type="InterPro" id="IPR019984">
    <property type="entry name" value="Ribosomal_uS17_bact/chlr"/>
</dbReference>
<dbReference type="InterPro" id="IPR012340">
    <property type="entry name" value="NA-bd_OB-fold"/>
</dbReference>
<keyword evidence="3 6" id="KW-0694">RNA-binding</keyword>
<dbReference type="OrthoDB" id="9811714at2"/>
<gene>
    <name evidence="6" type="primary">rpsQ</name>
    <name evidence="7" type="ORF">D0T11_00500</name>
</gene>
<proteinExistence type="inferred from homology"/>
<reference evidence="7 8" key="1">
    <citation type="submission" date="2018-09" db="EMBL/GenBank/DDBJ databases">
        <authorList>
            <person name="Zeman M."/>
            <person name="Pardy F."/>
        </authorList>
    </citation>
    <scope>NUCLEOTIDE SEQUENCE [LARGE SCALE GENOMIC DNA]</scope>
    <source>
        <strain evidence="7 8">CCM 8852</strain>
    </source>
</reference>
<dbReference type="FunFam" id="2.40.50.140:FF:000123">
    <property type="entry name" value="30S ribosomal protein S17"/>
    <property type="match status" value="1"/>
</dbReference>
<dbReference type="AlphaFoldDB" id="A0A418R9Q8"/>
<keyword evidence="5 6" id="KW-0687">Ribonucleoprotein</keyword>
<dbReference type="NCBIfam" id="NF004123">
    <property type="entry name" value="PRK05610.1"/>
    <property type="match status" value="1"/>
</dbReference>
<dbReference type="SUPFAM" id="SSF50249">
    <property type="entry name" value="Nucleic acid-binding proteins"/>
    <property type="match status" value="1"/>
</dbReference>
<organism evidence="7 8">
    <name type="scientific">Hymenobacter rubripertinctus</name>
    <dbReference type="NCBI Taxonomy" id="2029981"/>
    <lineage>
        <taxon>Bacteria</taxon>
        <taxon>Pseudomonadati</taxon>
        <taxon>Bacteroidota</taxon>
        <taxon>Cytophagia</taxon>
        <taxon>Cytophagales</taxon>
        <taxon>Hymenobacteraceae</taxon>
        <taxon>Hymenobacter</taxon>
    </lineage>
</organism>
<evidence type="ECO:0000313" key="7">
    <source>
        <dbReference type="EMBL" id="RIY14203.1"/>
    </source>
</evidence>
<comment type="caution">
    <text evidence="7">The sequence shown here is derived from an EMBL/GenBank/DDBJ whole genome shotgun (WGS) entry which is preliminary data.</text>
</comment>
<dbReference type="PRINTS" id="PR00973">
    <property type="entry name" value="RIBOSOMALS17"/>
</dbReference>
<dbReference type="Pfam" id="PF00366">
    <property type="entry name" value="Ribosomal_S17"/>
    <property type="match status" value="1"/>
</dbReference>
<sequence>MANNEEQQGIAATTERNLRKEIIGRVTSSKMDKSITVMVESKMKHPIYGKFVTKSTKFMAHDENNECGEGDTVRIMSTRPLSKSKRWRLVEIVERAK</sequence>
<dbReference type="Gene3D" id="2.40.50.140">
    <property type="entry name" value="Nucleic acid-binding proteins"/>
    <property type="match status" value="1"/>
</dbReference>
<evidence type="ECO:0000313" key="8">
    <source>
        <dbReference type="Proteomes" id="UP000284250"/>
    </source>
</evidence>
<dbReference type="RefSeq" id="WP_119653826.1">
    <property type="nucleotide sequence ID" value="NZ_JBHUOI010000075.1"/>
</dbReference>
<comment type="subunit">
    <text evidence="6">Part of the 30S ribosomal subunit.</text>
</comment>
<comment type="function">
    <text evidence="6">One of the primary rRNA binding proteins, it binds specifically to the 5'-end of 16S ribosomal RNA.</text>
</comment>
<reference evidence="7 8" key="2">
    <citation type="submission" date="2019-01" db="EMBL/GenBank/DDBJ databases">
        <title>Hymenobacter humicola sp. nov., isolated from soils in Antarctica.</title>
        <authorList>
            <person name="Sedlacek I."/>
            <person name="Holochova P."/>
            <person name="Kralova S."/>
            <person name="Pantucek R."/>
            <person name="Stankova E."/>
            <person name="Vrbovska V."/>
            <person name="Kristofova L."/>
            <person name="Svec P."/>
            <person name="Busse H.-J."/>
        </authorList>
    </citation>
    <scope>NUCLEOTIDE SEQUENCE [LARGE SCALE GENOMIC DNA]</scope>
    <source>
        <strain evidence="7 8">CCM 8852</strain>
    </source>
</reference>
<dbReference type="PANTHER" id="PTHR10744:SF1">
    <property type="entry name" value="SMALL RIBOSOMAL SUBUNIT PROTEIN US17M"/>
    <property type="match status" value="1"/>
</dbReference>
<dbReference type="NCBIfam" id="TIGR03635">
    <property type="entry name" value="uS17_bact"/>
    <property type="match status" value="1"/>
</dbReference>
<name>A0A418R9Q8_9BACT</name>
<evidence type="ECO:0000256" key="3">
    <source>
        <dbReference type="ARBA" id="ARBA00022884"/>
    </source>
</evidence>
<keyword evidence="4 6" id="KW-0689">Ribosomal protein</keyword>
<dbReference type="PANTHER" id="PTHR10744">
    <property type="entry name" value="40S RIBOSOMAL PROTEIN S11 FAMILY MEMBER"/>
    <property type="match status" value="1"/>
</dbReference>
<keyword evidence="8" id="KW-1185">Reference proteome</keyword>
<dbReference type="Proteomes" id="UP000284250">
    <property type="component" value="Unassembled WGS sequence"/>
</dbReference>
<protein>
    <recommendedName>
        <fullName evidence="6">Small ribosomal subunit protein uS17</fullName>
    </recommendedName>
</protein>
<dbReference type="GO" id="GO:0006412">
    <property type="term" value="P:translation"/>
    <property type="evidence" value="ECO:0007669"/>
    <property type="project" value="UniProtKB-UniRule"/>
</dbReference>
<evidence type="ECO:0000256" key="4">
    <source>
        <dbReference type="ARBA" id="ARBA00022980"/>
    </source>
</evidence>
<evidence type="ECO:0000256" key="2">
    <source>
        <dbReference type="ARBA" id="ARBA00022730"/>
    </source>
</evidence>
<dbReference type="EMBL" id="QYCN01000001">
    <property type="protein sequence ID" value="RIY14203.1"/>
    <property type="molecule type" value="Genomic_DNA"/>
</dbReference>
<keyword evidence="2 6" id="KW-0699">rRNA-binding</keyword>
<dbReference type="GO" id="GO:0003735">
    <property type="term" value="F:structural constituent of ribosome"/>
    <property type="evidence" value="ECO:0007669"/>
    <property type="project" value="UniProtKB-UniRule"/>
</dbReference>